<organism evidence="1">
    <name type="scientific">marine sediment metagenome</name>
    <dbReference type="NCBI Taxonomy" id="412755"/>
    <lineage>
        <taxon>unclassified sequences</taxon>
        <taxon>metagenomes</taxon>
        <taxon>ecological metagenomes</taxon>
    </lineage>
</organism>
<gene>
    <name evidence="1" type="ORF">LCGC14_2093560</name>
</gene>
<comment type="caution">
    <text evidence="1">The sequence shown here is derived from an EMBL/GenBank/DDBJ whole genome shotgun (WGS) entry which is preliminary data.</text>
</comment>
<evidence type="ECO:0000313" key="1">
    <source>
        <dbReference type="EMBL" id="KKL71570.1"/>
    </source>
</evidence>
<reference evidence="1" key="1">
    <citation type="journal article" date="2015" name="Nature">
        <title>Complex archaea that bridge the gap between prokaryotes and eukaryotes.</title>
        <authorList>
            <person name="Spang A."/>
            <person name="Saw J.H."/>
            <person name="Jorgensen S.L."/>
            <person name="Zaremba-Niedzwiedzka K."/>
            <person name="Martijn J."/>
            <person name="Lind A.E."/>
            <person name="van Eijk R."/>
            <person name="Schleper C."/>
            <person name="Guy L."/>
            <person name="Ettema T.J."/>
        </authorList>
    </citation>
    <scope>NUCLEOTIDE SEQUENCE</scope>
</reference>
<dbReference type="AlphaFoldDB" id="A0A0F9GQ28"/>
<proteinExistence type="predicted"/>
<dbReference type="EMBL" id="LAZR01025551">
    <property type="protein sequence ID" value="KKL71570.1"/>
    <property type="molecule type" value="Genomic_DNA"/>
</dbReference>
<accession>A0A0F9GQ28</accession>
<name>A0A0F9GQ28_9ZZZZ</name>
<protein>
    <submittedName>
        <fullName evidence="1">Uncharacterized protein</fullName>
    </submittedName>
</protein>
<sequence length="73" mass="8039">MSKVIDSMWFNTMQGSFGIILAEDETTGERKLYAGVVDGFNQDADEQAILSWGNKVNIGMLQALIAKTKPDTQ</sequence>